<dbReference type="GO" id="GO:0016779">
    <property type="term" value="F:nucleotidyltransferase activity"/>
    <property type="evidence" value="ECO:0007669"/>
    <property type="project" value="UniProtKB-KW"/>
</dbReference>
<dbReference type="NCBIfam" id="NF033084">
    <property type="entry name" value="ANT_6"/>
    <property type="match status" value="1"/>
</dbReference>
<reference evidence="1" key="2">
    <citation type="submission" date="2015-01" db="EMBL/GenBank/DDBJ databases">
        <authorList>
            <person name="Zhang Y.A."/>
            <person name="Xu C.W."/>
            <person name="Wang H.N."/>
        </authorList>
    </citation>
    <scope>NUCLEOTIDE SEQUENCE</scope>
    <source>
        <strain evidence="1">Ery-11</strain>
    </source>
</reference>
<proteinExistence type="predicted"/>
<protein>
    <submittedName>
        <fullName evidence="1">Aminoglycoside 6-adenylyltransferase</fullName>
    </submittedName>
</protein>
<sequence>MRSEKEMMDLVLSLAEQDERIRIVTLEGSRANINIPKDEFQDYDITYFVSDIEPFISNDDWLNQFGNIIMMQKPEDMELFPAEEKGYSYIILFDDYNKIDLTLLPLEELGNYLNDDKLIKIILDKDGRIQQAVVPTDMDYHIRKPSAREYDDCCNEFWNTTTYVVKGLCRKEILFAIDHFNQIVRHELLRMISWKVGIETGFKLSVGKNYKFIERYISEDLWEKLLSTYRMDSYENIWEALFLCHQLFRAVSGEVAERLHYAYPEYDRNITKYTRDMYKKYTGKTGCLDSTYAADIEERREQ</sequence>
<accession>A0A0D5C783</accession>
<dbReference type="SUPFAM" id="SSF81301">
    <property type="entry name" value="Nucleotidyltransferase"/>
    <property type="match status" value="1"/>
</dbReference>
<dbReference type="Pfam" id="PF04439">
    <property type="entry name" value="Adenyl_transf"/>
    <property type="match status" value="1"/>
</dbReference>
<dbReference type="EMBL" id="KP339868">
    <property type="protein sequence ID" value="AJW72802.1"/>
    <property type="molecule type" value="Genomic_DNA"/>
</dbReference>
<dbReference type="SUPFAM" id="SSF81631">
    <property type="entry name" value="PAP/OAS1 substrate-binding domain"/>
    <property type="match status" value="1"/>
</dbReference>
<evidence type="ECO:0000313" key="1">
    <source>
        <dbReference type="EMBL" id="AJW72802.1"/>
    </source>
</evidence>
<dbReference type="InterPro" id="IPR043519">
    <property type="entry name" value="NT_sf"/>
</dbReference>
<dbReference type="Gene3D" id="3.30.460.10">
    <property type="entry name" value="Beta Polymerase, domain 2"/>
    <property type="match status" value="1"/>
</dbReference>
<reference evidence="1" key="1">
    <citation type="journal article" date="2015" name="Vet. Microbiol.">
        <title>Presence and new genetic environment of pleuromutilin-lincosamide-streptogramin A resistance gene lsa(E) in Erysipelothrix rhusiopathiae of swine origin.</title>
        <authorList>
            <person name="Zhang A."/>
            <person name="Xu C."/>
            <person name="Wang H."/>
            <person name="Lei C."/>
            <person name="Liu B."/>
            <person name="Guan Z."/>
            <person name="Yang C."/>
            <person name="Yang Y."/>
            <person name="Peng L."/>
        </authorList>
    </citation>
    <scope>NUCLEOTIDE SEQUENCE</scope>
    <source>
        <strain evidence="1">Ery-11</strain>
    </source>
</reference>
<keyword evidence="1" id="KW-0808">Transferase</keyword>
<dbReference type="Gene3D" id="1.20.120.330">
    <property type="entry name" value="Nucleotidyltransferases domain 2"/>
    <property type="match status" value="1"/>
</dbReference>
<organism evidence="1">
    <name type="scientific">Erysipelothrix rhusiopathiae</name>
    <dbReference type="NCBI Taxonomy" id="1648"/>
    <lineage>
        <taxon>Bacteria</taxon>
        <taxon>Bacillati</taxon>
        <taxon>Bacillota</taxon>
        <taxon>Erysipelotrichia</taxon>
        <taxon>Erysipelotrichales</taxon>
        <taxon>Erysipelotrichaceae</taxon>
        <taxon>Erysipelothrix</taxon>
    </lineage>
</organism>
<dbReference type="AlphaFoldDB" id="A0A0D5C783"/>
<dbReference type="RefSeq" id="WP_001255864.1">
    <property type="nucleotide sequence ID" value="NZ_CP014861.1"/>
</dbReference>
<dbReference type="PIRSF" id="PIRSF000812">
    <property type="entry name" value="AAD"/>
    <property type="match status" value="1"/>
</dbReference>
<keyword evidence="1" id="KW-0548">Nucleotidyltransferase</keyword>
<dbReference type="InterPro" id="IPR007530">
    <property type="entry name" value="Aminoglycoside_adenylylTfrase"/>
</dbReference>
<name>A0A0D5C783_ERYRH</name>